<evidence type="ECO:0000256" key="5">
    <source>
        <dbReference type="ARBA" id="ARBA00008723"/>
    </source>
</evidence>
<evidence type="ECO:0000256" key="8">
    <source>
        <dbReference type="ARBA" id="ARBA00022729"/>
    </source>
</evidence>
<dbReference type="FunFam" id="3.30.70.330:FF:000236">
    <property type="entry name" value="Polyadenylate-binding protein RBP45C"/>
    <property type="match status" value="1"/>
</dbReference>
<keyword evidence="12 18" id="KW-0694">RNA-binding</keyword>
<evidence type="ECO:0000256" key="14">
    <source>
        <dbReference type="ARBA" id="ARBA00023180"/>
    </source>
</evidence>
<dbReference type="GO" id="GO:0003723">
    <property type="term" value="F:RNA binding"/>
    <property type="evidence" value="ECO:0007669"/>
    <property type="project" value="UniProtKB-UniRule"/>
</dbReference>
<comment type="subcellular location">
    <subcellularLocation>
        <location evidence="4">Nucleus</location>
    </subcellularLocation>
</comment>
<evidence type="ECO:0000256" key="12">
    <source>
        <dbReference type="ARBA" id="ARBA00022884"/>
    </source>
</evidence>
<comment type="caution">
    <text evidence="22">The sequence shown here is derived from an EMBL/GenBank/DDBJ whole genome shotgun (WGS) entry which is preliminary data.</text>
</comment>
<dbReference type="PANTHER" id="PTHR22953:SF155">
    <property type="entry name" value="PURPLE ACID PHOSPHATASE 18"/>
    <property type="match status" value="1"/>
</dbReference>
<keyword evidence="14" id="KW-0325">Glycoprotein</keyword>
<dbReference type="InterPro" id="IPR015914">
    <property type="entry name" value="PAPs_N"/>
</dbReference>
<dbReference type="CDD" id="cd12345">
    <property type="entry name" value="RRM2_SECp43_like"/>
    <property type="match status" value="1"/>
</dbReference>
<dbReference type="Pfam" id="PF14008">
    <property type="entry name" value="Metallophos_C"/>
    <property type="match status" value="1"/>
</dbReference>
<dbReference type="SUPFAM" id="SSF49363">
    <property type="entry name" value="Purple acid phosphatase, N-terminal domain"/>
    <property type="match status" value="1"/>
</dbReference>
<feature type="domain" description="RRM" evidence="21">
    <location>
        <begin position="281"/>
        <end position="353"/>
    </location>
</feature>
<dbReference type="CDD" id="cd00839">
    <property type="entry name" value="MPP_PAPs"/>
    <property type="match status" value="1"/>
</dbReference>
<evidence type="ECO:0000256" key="11">
    <source>
        <dbReference type="ARBA" id="ARBA00022833"/>
    </source>
</evidence>
<dbReference type="FunFam" id="3.30.70.330:FF:000103">
    <property type="entry name" value="Polyadenylate-binding protein RBP47B"/>
    <property type="match status" value="1"/>
</dbReference>
<proteinExistence type="inferred from homology"/>
<dbReference type="Pfam" id="PF16656">
    <property type="entry name" value="Pur_ac_phosph_N"/>
    <property type="match status" value="1"/>
</dbReference>
<feature type="region of interest" description="Disordered" evidence="20">
    <location>
        <begin position="1"/>
        <end position="76"/>
    </location>
</feature>
<reference evidence="22" key="1">
    <citation type="submission" date="2020-06" db="EMBL/GenBank/DDBJ databases">
        <authorList>
            <person name="Li T."/>
            <person name="Hu X."/>
            <person name="Zhang T."/>
            <person name="Song X."/>
            <person name="Zhang H."/>
            <person name="Dai N."/>
            <person name="Sheng W."/>
            <person name="Hou X."/>
            <person name="Wei L."/>
        </authorList>
    </citation>
    <scope>NUCLEOTIDE SEQUENCE</scope>
    <source>
        <strain evidence="22">K16</strain>
        <tissue evidence="22">Leaf</tissue>
    </source>
</reference>
<dbReference type="Proteomes" id="UP001289374">
    <property type="component" value="Unassembled WGS sequence"/>
</dbReference>
<keyword evidence="8" id="KW-0732">Signal</keyword>
<keyword evidence="6" id="KW-0507">mRNA processing</keyword>
<evidence type="ECO:0000256" key="19">
    <source>
        <dbReference type="RuleBase" id="RU361203"/>
    </source>
</evidence>
<dbReference type="EC" id="3.1.3.2" evidence="19"/>
<dbReference type="FunFam" id="3.30.70.330:FF:000451">
    <property type="entry name" value="Polyadenylate-binding protein RBP45C"/>
    <property type="match status" value="1"/>
</dbReference>
<keyword evidence="11" id="KW-0862">Zinc</keyword>
<evidence type="ECO:0000256" key="17">
    <source>
        <dbReference type="ARBA" id="ARBA00061708"/>
    </source>
</evidence>
<dbReference type="InterPro" id="IPR012677">
    <property type="entry name" value="Nucleotide-bd_a/b_plait_sf"/>
</dbReference>
<feature type="domain" description="RRM" evidence="21">
    <location>
        <begin position="81"/>
        <end position="161"/>
    </location>
</feature>
<gene>
    <name evidence="22" type="ORF">Sango_2568700</name>
</gene>
<dbReference type="InterPro" id="IPR004843">
    <property type="entry name" value="Calcineurin-like_PHP"/>
</dbReference>
<evidence type="ECO:0000256" key="16">
    <source>
        <dbReference type="ARBA" id="ARBA00057395"/>
    </source>
</evidence>
<evidence type="ECO:0000256" key="4">
    <source>
        <dbReference type="ARBA" id="ARBA00004123"/>
    </source>
</evidence>
<evidence type="ECO:0000256" key="15">
    <source>
        <dbReference type="ARBA" id="ARBA00023242"/>
    </source>
</evidence>
<evidence type="ECO:0000259" key="21">
    <source>
        <dbReference type="PROSITE" id="PS50102"/>
    </source>
</evidence>
<evidence type="ECO:0000256" key="1">
    <source>
        <dbReference type="ARBA" id="ARBA00000032"/>
    </source>
</evidence>
<dbReference type="Gene3D" id="3.60.21.10">
    <property type="match status" value="1"/>
</dbReference>
<dbReference type="GO" id="GO:0005634">
    <property type="term" value="C:nucleus"/>
    <property type="evidence" value="ECO:0007669"/>
    <property type="project" value="UniProtKB-SubCell"/>
</dbReference>
<keyword evidence="7" id="KW-0479">Metal-binding</keyword>
<dbReference type="SUPFAM" id="SSF56300">
    <property type="entry name" value="Metallo-dependent phosphatases"/>
    <property type="match status" value="1"/>
</dbReference>
<comment type="function">
    <text evidence="16">Heterogeneous nuclear ribonucleoprotein (hnRNP)-protein binding the poly(A) tail of mRNA and probably involved in some steps of pre-mRNA maturation.</text>
</comment>
<dbReference type="GO" id="GO:0003993">
    <property type="term" value="F:acid phosphatase activity"/>
    <property type="evidence" value="ECO:0007669"/>
    <property type="project" value="UniProtKB-EC"/>
</dbReference>
<dbReference type="InterPro" id="IPR039331">
    <property type="entry name" value="PAPs-like"/>
</dbReference>
<dbReference type="InterPro" id="IPR008963">
    <property type="entry name" value="Purple_acid_Pase-like_N"/>
</dbReference>
<comment type="cofactor">
    <cofactor evidence="3">
        <name>Fe cation</name>
        <dbReference type="ChEBI" id="CHEBI:24875"/>
    </cofactor>
</comment>
<name>A0AAE1W586_9LAMI</name>
<evidence type="ECO:0000256" key="13">
    <source>
        <dbReference type="ARBA" id="ARBA00023004"/>
    </source>
</evidence>
<dbReference type="CDD" id="cd12344">
    <property type="entry name" value="RRM1_SECp43_like"/>
    <property type="match status" value="1"/>
</dbReference>
<evidence type="ECO:0000313" key="23">
    <source>
        <dbReference type="Proteomes" id="UP001289374"/>
    </source>
</evidence>
<dbReference type="InterPro" id="IPR029052">
    <property type="entry name" value="Metallo-depent_PP-like"/>
</dbReference>
<dbReference type="Gene3D" id="2.60.40.380">
    <property type="entry name" value="Purple acid phosphatase-like, N-terminal"/>
    <property type="match status" value="1"/>
</dbReference>
<dbReference type="PROSITE" id="PS50102">
    <property type="entry name" value="RRM"/>
    <property type="match status" value="3"/>
</dbReference>
<dbReference type="InterPro" id="IPR000504">
    <property type="entry name" value="RRM_dom"/>
</dbReference>
<accession>A0AAE1W586</accession>
<comment type="cofactor">
    <cofactor evidence="2">
        <name>Zn(2+)</name>
        <dbReference type="ChEBI" id="CHEBI:29105"/>
    </cofactor>
</comment>
<sequence>MMQQPGGMARPEMPMEQQQPPQQQQYPAQQWMMMPPQAPQHQPVQPQPPQFWAQQQQQQHYGAGPTNAASGGAGGGADEVRSLWIGDLQYWMDENYLTSCFYHTGELVSAKIIRNKQTGQSEGYGFLEFRTHATAENILQTYNGAMMPNADQTFRLNWASLGAGDKRADDSPEHTIFVGDLAGDVTDYVLQETFKAVYQSVKGAKVVTDRVTGRSKGYGFVKFGDEREQQRAMTEMNGVLCSTRPMRIGPAANKKPMTASTQKASYQNPQGTQGESDPNNTTVFVGGLDPNVTDDHLKQVFSQYGEVVHVKIPVGKRCGFVQFADRSCAEQALSNLNGTLLGGQNIRLSWGRNPSNKQSDQNQWGGAYYGYTQGYESYGGYAPPQDPNMYYGGYPGYANYQQPQQWYEKLLLKSYHSSPVKRISQFIMELKLILLLLLAVGATADYVRPPLRKTLSFPWSKKPSSLPQQVHISLAGDKHMRITWVTNDKHSPSIVEYGTSPNNYSFSSEGEYTSYSYMLYSSGKIHHAVVGPLEDDTTYFYRCGREGPEFQFKTPPSQFPITFAVAGDLGQTGWTKSTLDHIDQCKYDVHMLPGDLSYADYIQRRWDTFGELVQPLASARPWMVTQGNHEKEHIPLLEDSFVSYNSRWKMPYEESASSSNLYYSFEVTGVHVIMLGSYTDYDEYSDQYAWLKADLSKVDRKRTPWLIVLFHVPWYNSNEAHQGEGDDMKITMEPLLYAAGVDVVFAGHVHAYERSSRVYNGKSDPCGAVHITIGDGGNREGLARKYKEPKPEWSVFREASFGHGELKIVNSTHAFWSWHRNDDDEPVRSDQFWITSLFGSSCLAENGPELRKMLLEP</sequence>
<comment type="similarity">
    <text evidence="5 19">Belongs to the metallophosphoesterase superfamily. Purple acid phosphatase family.</text>
</comment>
<evidence type="ECO:0000256" key="18">
    <source>
        <dbReference type="PROSITE-ProRule" id="PRU00176"/>
    </source>
</evidence>
<comment type="similarity">
    <text evidence="17">Belongs to the polyadenylate-binding RBP45 family.</text>
</comment>
<dbReference type="Pfam" id="PF00149">
    <property type="entry name" value="Metallophos"/>
    <property type="match status" value="1"/>
</dbReference>
<dbReference type="CDD" id="cd12346">
    <property type="entry name" value="RRM3_NGR1_NAM8_like"/>
    <property type="match status" value="1"/>
</dbReference>
<organism evidence="22 23">
    <name type="scientific">Sesamum angolense</name>
    <dbReference type="NCBI Taxonomy" id="2727404"/>
    <lineage>
        <taxon>Eukaryota</taxon>
        <taxon>Viridiplantae</taxon>
        <taxon>Streptophyta</taxon>
        <taxon>Embryophyta</taxon>
        <taxon>Tracheophyta</taxon>
        <taxon>Spermatophyta</taxon>
        <taxon>Magnoliopsida</taxon>
        <taxon>eudicotyledons</taxon>
        <taxon>Gunneridae</taxon>
        <taxon>Pentapetalae</taxon>
        <taxon>asterids</taxon>
        <taxon>lamiids</taxon>
        <taxon>Lamiales</taxon>
        <taxon>Pedaliaceae</taxon>
        <taxon>Sesamum</taxon>
    </lineage>
</organism>
<dbReference type="GO" id="GO:0006397">
    <property type="term" value="P:mRNA processing"/>
    <property type="evidence" value="ECO:0007669"/>
    <property type="project" value="UniProtKB-KW"/>
</dbReference>
<dbReference type="InterPro" id="IPR041792">
    <property type="entry name" value="MPP_PAP"/>
</dbReference>
<keyword evidence="9" id="KW-0677">Repeat</keyword>
<dbReference type="Gene3D" id="3.30.70.330">
    <property type="match status" value="3"/>
</dbReference>
<dbReference type="SMART" id="SM00360">
    <property type="entry name" value="RRM"/>
    <property type="match status" value="3"/>
</dbReference>
<evidence type="ECO:0000256" key="9">
    <source>
        <dbReference type="ARBA" id="ARBA00022737"/>
    </source>
</evidence>
<dbReference type="InterPro" id="IPR035979">
    <property type="entry name" value="RBD_domain_sf"/>
</dbReference>
<dbReference type="SUPFAM" id="SSF54928">
    <property type="entry name" value="RNA-binding domain, RBD"/>
    <property type="match status" value="3"/>
</dbReference>
<evidence type="ECO:0000256" key="20">
    <source>
        <dbReference type="SAM" id="MobiDB-lite"/>
    </source>
</evidence>
<dbReference type="EMBL" id="JACGWL010000015">
    <property type="protein sequence ID" value="KAK4386981.1"/>
    <property type="molecule type" value="Genomic_DNA"/>
</dbReference>
<feature type="compositionally biased region" description="Low complexity" evidence="20">
    <location>
        <begin position="11"/>
        <end position="70"/>
    </location>
</feature>
<dbReference type="FunFam" id="3.60.21.10:FF:000034">
    <property type="entry name" value="Fe(3+)-Zn(2+) purple acid phosphatase"/>
    <property type="match status" value="1"/>
</dbReference>
<protein>
    <recommendedName>
        <fullName evidence="19">Purple acid phosphatase</fullName>
        <ecNumber evidence="19">3.1.3.2</ecNumber>
    </recommendedName>
</protein>
<feature type="domain" description="RRM" evidence="21">
    <location>
        <begin position="174"/>
        <end position="253"/>
    </location>
</feature>
<evidence type="ECO:0000313" key="22">
    <source>
        <dbReference type="EMBL" id="KAK4386981.1"/>
    </source>
</evidence>
<evidence type="ECO:0000256" key="7">
    <source>
        <dbReference type="ARBA" id="ARBA00022723"/>
    </source>
</evidence>
<evidence type="ECO:0000256" key="6">
    <source>
        <dbReference type="ARBA" id="ARBA00022664"/>
    </source>
</evidence>
<dbReference type="Pfam" id="PF00076">
    <property type="entry name" value="RRM_1"/>
    <property type="match status" value="3"/>
</dbReference>
<comment type="catalytic activity">
    <reaction evidence="1 19">
        <text>a phosphate monoester + H2O = an alcohol + phosphate</text>
        <dbReference type="Rhea" id="RHEA:15017"/>
        <dbReference type="ChEBI" id="CHEBI:15377"/>
        <dbReference type="ChEBI" id="CHEBI:30879"/>
        <dbReference type="ChEBI" id="CHEBI:43474"/>
        <dbReference type="ChEBI" id="CHEBI:67140"/>
        <dbReference type="EC" id="3.1.3.2"/>
    </reaction>
</comment>
<dbReference type="InterPro" id="IPR025733">
    <property type="entry name" value="PAPs_C"/>
</dbReference>
<evidence type="ECO:0000256" key="2">
    <source>
        <dbReference type="ARBA" id="ARBA00001947"/>
    </source>
</evidence>
<keyword evidence="10 19" id="KW-0378">Hydrolase</keyword>
<dbReference type="PANTHER" id="PTHR22953">
    <property type="entry name" value="ACID PHOSPHATASE RELATED"/>
    <property type="match status" value="1"/>
</dbReference>
<reference evidence="22" key="2">
    <citation type="journal article" date="2024" name="Plant">
        <title>Genomic evolution and insights into agronomic trait innovations of Sesamum species.</title>
        <authorList>
            <person name="Miao H."/>
            <person name="Wang L."/>
            <person name="Qu L."/>
            <person name="Liu H."/>
            <person name="Sun Y."/>
            <person name="Le M."/>
            <person name="Wang Q."/>
            <person name="Wei S."/>
            <person name="Zheng Y."/>
            <person name="Lin W."/>
            <person name="Duan Y."/>
            <person name="Cao H."/>
            <person name="Xiong S."/>
            <person name="Wang X."/>
            <person name="Wei L."/>
            <person name="Li C."/>
            <person name="Ma Q."/>
            <person name="Ju M."/>
            <person name="Zhao R."/>
            <person name="Li G."/>
            <person name="Mu C."/>
            <person name="Tian Q."/>
            <person name="Mei H."/>
            <person name="Zhang T."/>
            <person name="Gao T."/>
            <person name="Zhang H."/>
        </authorList>
    </citation>
    <scope>NUCLEOTIDE SEQUENCE</scope>
    <source>
        <strain evidence="22">K16</strain>
    </source>
</reference>
<evidence type="ECO:0000256" key="3">
    <source>
        <dbReference type="ARBA" id="ARBA00001962"/>
    </source>
</evidence>
<keyword evidence="13" id="KW-0408">Iron</keyword>
<feature type="region of interest" description="Disordered" evidence="20">
    <location>
        <begin position="250"/>
        <end position="281"/>
    </location>
</feature>
<dbReference type="AlphaFoldDB" id="A0AAE1W586"/>
<feature type="compositionally biased region" description="Polar residues" evidence="20">
    <location>
        <begin position="258"/>
        <end position="281"/>
    </location>
</feature>
<keyword evidence="23" id="KW-1185">Reference proteome</keyword>
<evidence type="ECO:0000256" key="10">
    <source>
        <dbReference type="ARBA" id="ARBA00022801"/>
    </source>
</evidence>
<dbReference type="GO" id="GO:0046872">
    <property type="term" value="F:metal ion binding"/>
    <property type="evidence" value="ECO:0007669"/>
    <property type="project" value="UniProtKB-KW"/>
</dbReference>
<keyword evidence="15" id="KW-0539">Nucleus</keyword>